<dbReference type="OrthoDB" id="5102297at2759"/>
<dbReference type="Proteomes" id="UP000276215">
    <property type="component" value="Unassembled WGS sequence"/>
</dbReference>
<keyword evidence="2" id="KW-1185">Reference proteome</keyword>
<dbReference type="AlphaFoldDB" id="A0A3N4JAH0"/>
<feature type="non-terminal residue" evidence="1">
    <location>
        <position position="84"/>
    </location>
</feature>
<proteinExistence type="predicted"/>
<dbReference type="EMBL" id="ML120513">
    <property type="protein sequence ID" value="RPA90814.1"/>
    <property type="molecule type" value="Genomic_DNA"/>
</dbReference>
<reference evidence="1 2" key="1">
    <citation type="journal article" date="2018" name="Nat. Ecol. Evol.">
        <title>Pezizomycetes genomes reveal the molecular basis of ectomycorrhizal truffle lifestyle.</title>
        <authorList>
            <person name="Murat C."/>
            <person name="Payen T."/>
            <person name="Noel B."/>
            <person name="Kuo A."/>
            <person name="Morin E."/>
            <person name="Chen J."/>
            <person name="Kohler A."/>
            <person name="Krizsan K."/>
            <person name="Balestrini R."/>
            <person name="Da Silva C."/>
            <person name="Montanini B."/>
            <person name="Hainaut M."/>
            <person name="Levati E."/>
            <person name="Barry K.W."/>
            <person name="Belfiori B."/>
            <person name="Cichocki N."/>
            <person name="Clum A."/>
            <person name="Dockter R.B."/>
            <person name="Fauchery L."/>
            <person name="Guy J."/>
            <person name="Iotti M."/>
            <person name="Le Tacon F."/>
            <person name="Lindquist E.A."/>
            <person name="Lipzen A."/>
            <person name="Malagnac F."/>
            <person name="Mello A."/>
            <person name="Molinier V."/>
            <person name="Miyauchi S."/>
            <person name="Poulain J."/>
            <person name="Riccioni C."/>
            <person name="Rubini A."/>
            <person name="Sitrit Y."/>
            <person name="Splivallo R."/>
            <person name="Traeger S."/>
            <person name="Wang M."/>
            <person name="Zifcakova L."/>
            <person name="Wipf D."/>
            <person name="Zambonelli A."/>
            <person name="Paolocci F."/>
            <person name="Nowrousian M."/>
            <person name="Ottonello S."/>
            <person name="Baldrian P."/>
            <person name="Spatafora J.W."/>
            <person name="Henrissat B."/>
            <person name="Nagy L.G."/>
            <person name="Aury J.M."/>
            <person name="Wincker P."/>
            <person name="Grigoriev I.V."/>
            <person name="Bonfante P."/>
            <person name="Martin F.M."/>
        </authorList>
    </citation>
    <scope>NUCLEOTIDE SEQUENCE [LARGE SCALE GENOMIC DNA]</scope>
    <source>
        <strain evidence="1 2">120613-1</strain>
    </source>
</reference>
<protein>
    <submittedName>
        <fullName evidence="1">Uncharacterized protein</fullName>
    </submittedName>
</protein>
<organism evidence="1 2">
    <name type="scientific">Choiromyces venosus 120613-1</name>
    <dbReference type="NCBI Taxonomy" id="1336337"/>
    <lineage>
        <taxon>Eukaryota</taxon>
        <taxon>Fungi</taxon>
        <taxon>Dikarya</taxon>
        <taxon>Ascomycota</taxon>
        <taxon>Pezizomycotina</taxon>
        <taxon>Pezizomycetes</taxon>
        <taxon>Pezizales</taxon>
        <taxon>Tuberaceae</taxon>
        <taxon>Choiromyces</taxon>
    </lineage>
</organism>
<gene>
    <name evidence="1" type="ORF">L873DRAFT_1753156</name>
</gene>
<accession>A0A3N4JAH0</accession>
<sequence>MNNHLASIYGVTKECPDGLLTRQISGQGGTSHILVVFATIKPQIEFNLDSFKQFLTYWIFITNTPFQTIKDPTFRMLLTYLLCC</sequence>
<name>A0A3N4JAH0_9PEZI</name>
<evidence type="ECO:0000313" key="2">
    <source>
        <dbReference type="Proteomes" id="UP000276215"/>
    </source>
</evidence>
<evidence type="ECO:0000313" key="1">
    <source>
        <dbReference type="EMBL" id="RPA90814.1"/>
    </source>
</evidence>